<sequence>MAAALALAFQSSHLQDGLLEYLTMVRGCNLIASDGFLDTAESAFDAFREDGHLATLRARMLTSQQNCVNRSDLDLAALSLHDLELLSMTSCEKLFWEILLRTVENAYDRPIQAYTTFSQLYNVPSRWTHEEFTTFIDPMNTVAQILLAHFIALQAVLTPILILERVGFQGIEAPSSVLGWVEGIYRNVAPDLRHLIEWPRQVTKYPTMRFYGQKHMANSWFHGKDMPIRSERARW</sequence>
<keyword evidence="2" id="KW-1185">Reference proteome</keyword>
<comment type="caution">
    <text evidence="1">The sequence shown here is derived from an EMBL/GenBank/DDBJ whole genome shotgun (WGS) entry which is preliminary data.</text>
</comment>
<protein>
    <submittedName>
        <fullName evidence="1">Uncharacterized protein</fullName>
    </submittedName>
</protein>
<name>A0AAN6RJY8_9PLEO</name>
<accession>A0AAN6RJY8</accession>
<evidence type="ECO:0000313" key="1">
    <source>
        <dbReference type="EMBL" id="KAK3216035.1"/>
    </source>
</evidence>
<proteinExistence type="predicted"/>
<gene>
    <name evidence="1" type="ORF">GRF29_8g1911760</name>
</gene>
<dbReference type="EMBL" id="WVTA01000002">
    <property type="protein sequence ID" value="KAK3216035.1"/>
    <property type="molecule type" value="Genomic_DNA"/>
</dbReference>
<evidence type="ECO:0000313" key="2">
    <source>
        <dbReference type="Proteomes" id="UP001280581"/>
    </source>
</evidence>
<dbReference type="AlphaFoldDB" id="A0AAN6RJY8"/>
<reference evidence="1 2" key="1">
    <citation type="submission" date="2021-02" db="EMBL/GenBank/DDBJ databases">
        <title>Genome assembly of Pseudopithomyces chartarum.</title>
        <authorList>
            <person name="Jauregui R."/>
            <person name="Singh J."/>
            <person name="Voisey C."/>
        </authorList>
    </citation>
    <scope>NUCLEOTIDE SEQUENCE [LARGE SCALE GENOMIC DNA]</scope>
    <source>
        <strain evidence="1 2">AGR01</strain>
    </source>
</reference>
<dbReference type="Proteomes" id="UP001280581">
    <property type="component" value="Unassembled WGS sequence"/>
</dbReference>
<organism evidence="1 2">
    <name type="scientific">Pseudopithomyces chartarum</name>
    <dbReference type="NCBI Taxonomy" id="1892770"/>
    <lineage>
        <taxon>Eukaryota</taxon>
        <taxon>Fungi</taxon>
        <taxon>Dikarya</taxon>
        <taxon>Ascomycota</taxon>
        <taxon>Pezizomycotina</taxon>
        <taxon>Dothideomycetes</taxon>
        <taxon>Pleosporomycetidae</taxon>
        <taxon>Pleosporales</taxon>
        <taxon>Massarineae</taxon>
        <taxon>Didymosphaeriaceae</taxon>
        <taxon>Pseudopithomyces</taxon>
    </lineage>
</organism>